<keyword evidence="1" id="KW-0812">Transmembrane</keyword>
<feature type="transmembrane region" description="Helical" evidence="1">
    <location>
        <begin position="181"/>
        <end position="202"/>
    </location>
</feature>
<dbReference type="PANTHER" id="PTHR38421">
    <property type="entry name" value="TRANSMEMBRANE PROTEIN USGS"/>
    <property type="match status" value="1"/>
</dbReference>
<dbReference type="AlphaFoldDB" id="A0A9W8HBX8"/>
<dbReference type="PANTHER" id="PTHR38421:SF1">
    <property type="entry name" value="TRANSMEMBRANE PROTEIN"/>
    <property type="match status" value="1"/>
</dbReference>
<sequence length="309" mass="33261">MVLNAGEVARGLALALEAAAFAARNRRVQRRFVDALKVTAVGMGAAHALVFVAVFLPLALLQAGNRVSAAALGHDPAQNALALLSTRQAMDHFLSTLPLLALDIVVHVRPGVFSGVFFAALDEADPEYAAALRSWPRRRFRWARIRYAAQRLAKRYLMTLAAAVLGRVPYVGWLVAPAGSVAMMARFVGVPAAGAVAALAAVSRDSRRTALFVFKSLLASRGLARDLLRPYFAHLGAKPEQQAAFYRANESALVGFILAFYLVVQLSWIGPAFFILAQAAAALFVARRTARPPPYTPGAAWEFADRPAQ</sequence>
<protein>
    <submittedName>
        <fullName evidence="2">Uncharacterized protein</fullName>
    </submittedName>
</protein>
<accession>A0A9W8HBX8</accession>
<proteinExistence type="predicted"/>
<reference evidence="2" key="1">
    <citation type="submission" date="2022-07" db="EMBL/GenBank/DDBJ databases">
        <title>Phylogenomic reconstructions and comparative analyses of Kickxellomycotina fungi.</title>
        <authorList>
            <person name="Reynolds N.K."/>
            <person name="Stajich J.E."/>
            <person name="Barry K."/>
            <person name="Grigoriev I.V."/>
            <person name="Crous P."/>
            <person name="Smith M.E."/>
        </authorList>
    </citation>
    <scope>NUCLEOTIDE SEQUENCE</scope>
    <source>
        <strain evidence="2">NBRC 105414</strain>
    </source>
</reference>
<keyword evidence="1" id="KW-0472">Membrane</keyword>
<feature type="transmembrane region" description="Helical" evidence="1">
    <location>
        <begin position="156"/>
        <end position="175"/>
    </location>
</feature>
<dbReference type="OrthoDB" id="10041630at2759"/>
<name>A0A9W8HBX8_9FUNG</name>
<feature type="transmembrane region" description="Helical" evidence="1">
    <location>
        <begin position="38"/>
        <end position="61"/>
    </location>
</feature>
<keyword evidence="3" id="KW-1185">Reference proteome</keyword>
<dbReference type="Proteomes" id="UP001140217">
    <property type="component" value="Unassembled WGS sequence"/>
</dbReference>
<evidence type="ECO:0000313" key="2">
    <source>
        <dbReference type="EMBL" id="KAJ2780394.1"/>
    </source>
</evidence>
<organism evidence="2 3">
    <name type="scientific">Coemansia javaensis</name>
    <dbReference type="NCBI Taxonomy" id="2761396"/>
    <lineage>
        <taxon>Eukaryota</taxon>
        <taxon>Fungi</taxon>
        <taxon>Fungi incertae sedis</taxon>
        <taxon>Zoopagomycota</taxon>
        <taxon>Kickxellomycotina</taxon>
        <taxon>Kickxellomycetes</taxon>
        <taxon>Kickxellales</taxon>
        <taxon>Kickxellaceae</taxon>
        <taxon>Coemansia</taxon>
    </lineage>
</organism>
<evidence type="ECO:0000313" key="3">
    <source>
        <dbReference type="Proteomes" id="UP001140217"/>
    </source>
</evidence>
<gene>
    <name evidence="2" type="ORF">H4R18_003475</name>
</gene>
<comment type="caution">
    <text evidence="2">The sequence shown here is derived from an EMBL/GenBank/DDBJ whole genome shotgun (WGS) entry which is preliminary data.</text>
</comment>
<keyword evidence="1" id="KW-1133">Transmembrane helix</keyword>
<dbReference type="EMBL" id="JANBUL010000140">
    <property type="protein sequence ID" value="KAJ2780394.1"/>
    <property type="molecule type" value="Genomic_DNA"/>
</dbReference>
<evidence type="ECO:0000256" key="1">
    <source>
        <dbReference type="SAM" id="Phobius"/>
    </source>
</evidence>